<dbReference type="AlphaFoldDB" id="A0A369KYR2"/>
<dbReference type="SUPFAM" id="SSF52540">
    <property type="entry name" value="P-loop containing nucleoside triphosphate hydrolases"/>
    <property type="match status" value="1"/>
</dbReference>
<dbReference type="Gene3D" id="3.40.50.300">
    <property type="entry name" value="P-loop containing nucleotide triphosphate hydrolases"/>
    <property type="match status" value="1"/>
</dbReference>
<reference evidence="2" key="1">
    <citation type="submission" date="2018-04" db="EMBL/GenBank/DDBJ databases">
        <title>Draft genome sequence of the Candidatus Spirobacillus cienkowskii, a pathogen of freshwater Daphnia species, reconstructed from hemolymph metagenomic reads.</title>
        <authorList>
            <person name="Bresciani L."/>
            <person name="Lemos L.N."/>
            <person name="Wale N."/>
            <person name="Lin J.Y."/>
            <person name="Fernandes G.R."/>
            <person name="Duffy M.A."/>
            <person name="Rodrigues J.M."/>
        </authorList>
    </citation>
    <scope>NUCLEOTIDE SEQUENCE [LARGE SCALE GENOMIC DNA]</scope>
    <source>
        <strain evidence="2">Binning01</strain>
    </source>
</reference>
<dbReference type="InterPro" id="IPR006935">
    <property type="entry name" value="Helicase/UvrB_N"/>
</dbReference>
<dbReference type="GO" id="GO:0003677">
    <property type="term" value="F:DNA binding"/>
    <property type="evidence" value="ECO:0007669"/>
    <property type="project" value="InterPro"/>
</dbReference>
<organism evidence="2 3">
    <name type="scientific">Spirobacillus cienkowskii</name>
    <dbReference type="NCBI Taxonomy" id="495820"/>
    <lineage>
        <taxon>Bacteria</taxon>
        <taxon>Pseudomonadati</taxon>
        <taxon>Bdellovibrionota</taxon>
        <taxon>Oligoflexia</taxon>
        <taxon>Silvanigrellales</taxon>
        <taxon>Spirobacillus</taxon>
    </lineage>
</organism>
<dbReference type="GO" id="GO:0016787">
    <property type="term" value="F:hydrolase activity"/>
    <property type="evidence" value="ECO:0007669"/>
    <property type="project" value="InterPro"/>
</dbReference>
<evidence type="ECO:0000259" key="1">
    <source>
        <dbReference type="PROSITE" id="PS51192"/>
    </source>
</evidence>
<feature type="domain" description="Helicase ATP-binding" evidence="1">
    <location>
        <begin position="139"/>
        <end position="313"/>
    </location>
</feature>
<dbReference type="Pfam" id="PF04851">
    <property type="entry name" value="ResIII"/>
    <property type="match status" value="1"/>
</dbReference>
<evidence type="ECO:0000313" key="2">
    <source>
        <dbReference type="EMBL" id="RDB36864.1"/>
    </source>
</evidence>
<dbReference type="Proteomes" id="UP000253934">
    <property type="component" value="Unassembled WGS sequence"/>
</dbReference>
<name>A0A369KYR2_9BACT</name>
<sequence>MNARLLLYAYTTEVYKTKGWIKVGETKIGEDRIWNQFGTSNPENPEYQMIGVLPRGVQDHHIRAQLIKRGYKSIKNAPGKEWLEAQNNQVDLFKDVRKAYNEVVYGASRSEHYKLRKEQEEAIKKACKWFKKEYPPEVIGAATHKNRFLINAKMRFGKCFTSIYLAKKMNARNTLIVTYKPDVIGEWIDTVNEQVDFKDWTGIRAKPKSDRPLDPSLTESGDFPKNSGSIVLCVSLQDLWIDDEGNTKARLQKIPEIHWDLVIFDEVHYGSRTERAKSILEKLKFTYRLDLSGTPFRLIEQDDFSSQQVYTYSYLDEQKNKKAEIANDPLETGEKIYRQLPDLNISTIEITDEDIAEQRDTFKTDDIDFSLNRLFETNEEGQFVYEQAVDHFIDGLTIVGHEARAISIFGQLAIQLGCPPRRHSVWWISRVDSIKALMKKLEKHPYFCNFILINASGSDSQKSDNDEKIIAKEKSSVQNAIAKANTDPTKLGTITFTCGRFLTGVTIKEWDSILILNDIQSAEFYYQAIFRVQSTYINEKTKQILKPKAWVFDFAISRCLQVTYDCATNIADQIDQQESFDQKVDINKNNLEIITEGLCDTLDIKRFYEGSLVCIPTTAQDIFEVLNHEGSRIALARRITSNILVNFGKLKLLEEFPHILEILLKVKGYRTQEVGSITAEALVQIGIDASILEDVKADPNLTQEQKEKIFEDFSQKDEDKDRQSRKKWYATQIKRLAICMADFIYMTYEREYNIDDVIHTKSPEFFEVMTGISKDDFTELCDKGFMNRFALNRIVREFRDQENTSLDPEIYILENLKKMVS</sequence>
<accession>A0A369KYR2</accession>
<proteinExistence type="predicted"/>
<dbReference type="REBASE" id="292750">
    <property type="entry name" value="Sci01ORF2845P"/>
</dbReference>
<protein>
    <recommendedName>
        <fullName evidence="1">Helicase ATP-binding domain-containing protein</fullName>
    </recommendedName>
</protein>
<dbReference type="InterPro" id="IPR014001">
    <property type="entry name" value="Helicase_ATP-bd"/>
</dbReference>
<dbReference type="InterPro" id="IPR027417">
    <property type="entry name" value="P-loop_NTPase"/>
</dbReference>
<dbReference type="PROSITE" id="PS51192">
    <property type="entry name" value="HELICASE_ATP_BIND_1"/>
    <property type="match status" value="1"/>
</dbReference>
<keyword evidence="3" id="KW-1185">Reference proteome</keyword>
<dbReference type="EMBL" id="QOVW01000020">
    <property type="protein sequence ID" value="RDB36864.1"/>
    <property type="molecule type" value="Genomic_DNA"/>
</dbReference>
<gene>
    <name evidence="2" type="ORF">DCC88_02845</name>
</gene>
<dbReference type="GO" id="GO:0005524">
    <property type="term" value="F:ATP binding"/>
    <property type="evidence" value="ECO:0007669"/>
    <property type="project" value="InterPro"/>
</dbReference>
<evidence type="ECO:0000313" key="3">
    <source>
        <dbReference type="Proteomes" id="UP000253934"/>
    </source>
</evidence>
<comment type="caution">
    <text evidence="2">The sequence shown here is derived from an EMBL/GenBank/DDBJ whole genome shotgun (WGS) entry which is preliminary data.</text>
</comment>